<reference evidence="4" key="1">
    <citation type="submission" date="2021-02" db="EMBL/GenBank/DDBJ databases">
        <authorList>
            <person name="Nowell W R."/>
        </authorList>
    </citation>
    <scope>NUCLEOTIDE SEQUENCE</scope>
    <source>
        <strain evidence="4">Ploen Becks lab</strain>
    </source>
</reference>
<evidence type="ECO:0000313" key="5">
    <source>
        <dbReference type="Proteomes" id="UP000663879"/>
    </source>
</evidence>
<dbReference type="Gene3D" id="2.60.200.10">
    <property type="match status" value="1"/>
</dbReference>
<evidence type="ECO:0000256" key="2">
    <source>
        <dbReference type="ARBA" id="ARBA00023163"/>
    </source>
</evidence>
<evidence type="ECO:0000313" key="4">
    <source>
        <dbReference type="EMBL" id="CAF0932419.1"/>
    </source>
</evidence>
<dbReference type="SUPFAM" id="SSF49879">
    <property type="entry name" value="SMAD/FHA domain"/>
    <property type="match status" value="1"/>
</dbReference>
<dbReference type="Proteomes" id="UP000663879">
    <property type="component" value="Unassembled WGS sequence"/>
</dbReference>
<dbReference type="AlphaFoldDB" id="A0A814BT70"/>
<dbReference type="GO" id="GO:0030154">
    <property type="term" value="P:cell differentiation"/>
    <property type="evidence" value="ECO:0007669"/>
    <property type="project" value="TreeGrafter"/>
</dbReference>
<dbReference type="InterPro" id="IPR008984">
    <property type="entry name" value="SMAD_FHA_dom_sf"/>
</dbReference>
<keyword evidence="5" id="KW-1185">Reference proteome</keyword>
<keyword evidence="2" id="KW-0804">Transcription</keyword>
<dbReference type="GO" id="GO:0060395">
    <property type="term" value="P:SMAD protein signal transduction"/>
    <property type="evidence" value="ECO:0007669"/>
    <property type="project" value="TreeGrafter"/>
</dbReference>
<dbReference type="InterPro" id="IPR013790">
    <property type="entry name" value="Dwarfin"/>
</dbReference>
<organism evidence="4 5">
    <name type="scientific">Brachionus calyciflorus</name>
    <dbReference type="NCBI Taxonomy" id="104777"/>
    <lineage>
        <taxon>Eukaryota</taxon>
        <taxon>Metazoa</taxon>
        <taxon>Spiralia</taxon>
        <taxon>Gnathifera</taxon>
        <taxon>Rotifera</taxon>
        <taxon>Eurotatoria</taxon>
        <taxon>Monogononta</taxon>
        <taxon>Pseudotrocha</taxon>
        <taxon>Ploima</taxon>
        <taxon>Brachionidae</taxon>
        <taxon>Brachionus</taxon>
    </lineage>
</organism>
<name>A0A814BT70_9BILA</name>
<dbReference type="GO" id="GO:0071144">
    <property type="term" value="C:heteromeric SMAD protein complex"/>
    <property type="evidence" value="ECO:0007669"/>
    <property type="project" value="TreeGrafter"/>
</dbReference>
<dbReference type="InterPro" id="IPR001132">
    <property type="entry name" value="SMAD_dom_Dwarfin-type"/>
</dbReference>
<keyword evidence="1" id="KW-0805">Transcription regulation</keyword>
<dbReference type="Pfam" id="PF03166">
    <property type="entry name" value="MH2"/>
    <property type="match status" value="1"/>
</dbReference>
<feature type="domain" description="MH2" evidence="3">
    <location>
        <begin position="8"/>
        <end position="174"/>
    </location>
</feature>
<sequence length="174" mass="20496">MSSTKLPAFTIQYYEHEKKIDFPVELFKTPLKVDGFFSPFVDNQFCLGYLENFRRKADTLNYLLNLGHGIEFTKTDNDIYLIKNLSNLNIYILMKNSEEQYSVEPDICKPVFNLKPLFQHKFLPKKVGKMYDECSVRISFGKPFEKSNEFEIGFISPCWIEMTLTRIVNFNLEN</sequence>
<dbReference type="PANTHER" id="PTHR13703">
    <property type="entry name" value="SMAD"/>
    <property type="match status" value="1"/>
</dbReference>
<dbReference type="GO" id="GO:0009653">
    <property type="term" value="P:anatomical structure morphogenesis"/>
    <property type="evidence" value="ECO:0007669"/>
    <property type="project" value="TreeGrafter"/>
</dbReference>
<dbReference type="GO" id="GO:0000978">
    <property type="term" value="F:RNA polymerase II cis-regulatory region sequence-specific DNA binding"/>
    <property type="evidence" value="ECO:0007669"/>
    <property type="project" value="TreeGrafter"/>
</dbReference>
<gene>
    <name evidence="4" type="ORF">OXX778_LOCUS12981</name>
</gene>
<dbReference type="PROSITE" id="PS51076">
    <property type="entry name" value="MH2"/>
    <property type="match status" value="1"/>
</dbReference>
<dbReference type="GO" id="GO:0030509">
    <property type="term" value="P:BMP signaling pathway"/>
    <property type="evidence" value="ECO:0007669"/>
    <property type="project" value="TreeGrafter"/>
</dbReference>
<comment type="caution">
    <text evidence="4">The sequence shown here is derived from an EMBL/GenBank/DDBJ whole genome shotgun (WGS) entry which is preliminary data.</text>
</comment>
<evidence type="ECO:0000259" key="3">
    <source>
        <dbReference type="PROSITE" id="PS51076"/>
    </source>
</evidence>
<dbReference type="SMART" id="SM00524">
    <property type="entry name" value="DWB"/>
    <property type="match status" value="1"/>
</dbReference>
<accession>A0A814BT70</accession>
<proteinExistence type="predicted"/>
<dbReference type="OrthoDB" id="10331448at2759"/>
<dbReference type="InterPro" id="IPR017855">
    <property type="entry name" value="SMAD-like_dom_sf"/>
</dbReference>
<evidence type="ECO:0000256" key="1">
    <source>
        <dbReference type="ARBA" id="ARBA00023015"/>
    </source>
</evidence>
<dbReference type="EMBL" id="CAJNOC010002426">
    <property type="protein sequence ID" value="CAF0932419.1"/>
    <property type="molecule type" value="Genomic_DNA"/>
</dbReference>
<dbReference type="GO" id="GO:0000981">
    <property type="term" value="F:DNA-binding transcription factor activity, RNA polymerase II-specific"/>
    <property type="evidence" value="ECO:0007669"/>
    <property type="project" value="TreeGrafter"/>
</dbReference>
<protein>
    <recommendedName>
        <fullName evidence="3">MH2 domain-containing protein</fullName>
    </recommendedName>
</protein>
<dbReference type="GO" id="GO:0070411">
    <property type="term" value="F:I-SMAD binding"/>
    <property type="evidence" value="ECO:0007669"/>
    <property type="project" value="TreeGrafter"/>
</dbReference>